<reference evidence="2" key="1">
    <citation type="journal article" date="2018" name="BMC Genomics">
        <title>Genomic insights into host adaptation between the wheat stripe rust pathogen (Puccinia striiformis f. sp. tritici) and the barley stripe rust pathogen (Puccinia striiformis f. sp. hordei).</title>
        <authorList>
            <person name="Xia C."/>
            <person name="Wang M."/>
            <person name="Yin C."/>
            <person name="Cornejo O.E."/>
            <person name="Hulbert S.H."/>
            <person name="Chen X."/>
        </authorList>
    </citation>
    <scope>NUCLEOTIDE SEQUENCE [LARGE SCALE GENOMIC DNA]</scope>
    <source>
        <strain evidence="2">93-210</strain>
    </source>
</reference>
<sequence length="2113" mass="233288">MDIANLSQLISPGSTGAPPSDEQLISILQSRHRAELHDIFIGQSILLHINPLKPTQDINDQSARAYQEEPAQNLPPHLYQLASNVFYSIRRTCKTQAIIYSGFSGSGKSTSLRLITNQFIKLSQNNSLGPSSQSSQALKLADQIPHLFLLLNSFTTAKTFQNPSASRLSTLLELHFDNLFHLAGAKLLVFGLERNRLRIPLKSAHDRTFDVFYQLLAGIPSDQRQSLALHPDPSHYDLLSSSACYRIPDRPDADRLGFDDLQASFKSLGFKPKHVQSLYKLLSAILLLGNIQFEQSTSRDFQDQSASVSNSETLELVSGLLGVPSPDLARVLTNRVQYIRKETVTVLLRPEAAVKQRDDFTNALYGVLVAYVVETANHKLFPGDGFINELQAQGGCSILQFDSPGSQGRSEELGDMLSGNDLPTRRQSIKKLERSNTLLGRAKSFGASGYEEFCINYQTELIHTWFNSQHLDEQSSRASADGIQIPKMDSQDHSPARIEMLRGGLMGGKADSKPGGIIGGLGKTSNSHRKGKYSTLEEADNDVLDGMRSHFASHPSFISRPSHSTSQSVFGIKHWSGPVSYDASGIIQADLGLVDVEFVTLLRNSSDSFVSRLLSGPSLALDRHPLDPSVLVAAQVSSSPLRRPSPILPTHPHISLEPGSPRGAPLDSTVALIDTSVVQPTLSQLNATLSQFISHFSQCQVWNVLNIKPNEELYANDWDPVRVRHQLNALRVPELIVRKKVDYPFDFDLTMFSMRFRLEGTEANDLRRQLSTGLMLEENQDFAIGRSRVWLTFRAFQSLEERLSAEQPAGSQQRPIAGHLAGFDIPGGSPRELDSWGDLGGGGSGSYQHLIPSGSGNGDDRPNSGYEAERNIPQSPGFGGEGQLHDAPHGGPMGYHDGPAQSRVWGSEWESKQPMEEQDMLSKEERYMDVGMIKHNQVGGQIEGNTNRDGATDAVLLKTDQNQTLEEVESSKARMWWVVIVWALTFYIPNFLLSTIGRMKRPDIQMAWREKVALCLIIFLMCGSVLFVILGLGKITCPNLAKAWTPNELGFHATESDFYVGVRGQVFDLAKFWRGQHSDITGQPVTNSDMLSLAGQDLTNYFPVPLKLACPNVLVDTVNLQFENWTATVPNAVHVSGSGQVVKASALGNDKWYTEKFLPFMTNFYKGPIVYTRKLIAGLADNRAVGIYNGGVYDLSDYFYTYNTQNRNPQFQYIDKSITDLFQQQPGKDITKEINGLPMSDADKSASLTCLRNLFYLGDIDFRELPSCTVSNYILLAFTILIAAAVVAKFIAALQLGTKRMPELRDKFVICQVPCYTEGEESLRKTIDSLATLKYDDKRKLIFVICDGMIIGSGNDQPTPRIVCDLLGVDPSIDPDPLLFQSVSEGSKQLNYGKVYSGLYEVDGHVVPYVVVAKVGKPSERSKPGNRGKRDSQILLMKFLNRVHFDAPMCPLELEICHQIKNVIGVDPQLYEFLFTIDADTEVYPDALNRLVSAASDDGRIIGICGETKLSNEKVSWWTMIQVYEYYISHHLSKAFESLFGSVTCLPGCFTLYRIRSADKGRPLVVSNIIIDEYAEIHVDTLHKKNLFSLGEDRFFTTLLMKHFPHYKTKFIPDATCMTAAPETWAVLLSQRRRWINSTIHNLGELMFLEDMCGFCCFSMRFFVMLDLVGTVILPSTTIYILYLIVIVSTKQAAIPIVSLVIIGAVYGLQVVIFLLKREWGLIFWLIIYLMAYPIWSFFLPIYSFWHFDDFSWGNTRMVVGEGKNKKVLADTEDVAFDPSVIPLRKFSDYQAAMWDEDAKTSQAGYGRRPESVGGFSMASRPMNAMGMMGGGAPGSVMGGGTNARSTMYGMNLATPGSYNRSDSRSPSQRGSMRPNDFGGYQPGLNQHQSMLSLGGGMRGPPHQGGHMSIFNGVGPPGGGNGSVRGSMMDFMGGGAPGTATPGLYMGGAGYPSMMPMGGGASMADMQHARNMSMFSMGGGIMPGNPSMMMGGGGMGTPSMMMMNPMGGGMMGGGNPSMMMGGGNPSMMMGYNAGQQQQQQQQQVQPLTKNFNEEPSEDEIVNTLRIYLSQQDLMKITKRSVREALNDWFPNANLNEKKPFINAQIDKILAGNS</sequence>
<comment type="caution">
    <text evidence="1">The sequence shown here is derived from an EMBL/GenBank/DDBJ whole genome shotgun (WGS) entry which is preliminary data.</text>
</comment>
<name>A0ACC0EL45_9BASI</name>
<dbReference type="Proteomes" id="UP001060170">
    <property type="component" value="Chromosome 5"/>
</dbReference>
<evidence type="ECO:0000313" key="2">
    <source>
        <dbReference type="Proteomes" id="UP001060170"/>
    </source>
</evidence>
<protein>
    <submittedName>
        <fullName evidence="1">Uncharacterized protein</fullName>
    </submittedName>
</protein>
<organism evidence="1 2">
    <name type="scientific">Puccinia striiformis f. sp. tritici</name>
    <dbReference type="NCBI Taxonomy" id="168172"/>
    <lineage>
        <taxon>Eukaryota</taxon>
        <taxon>Fungi</taxon>
        <taxon>Dikarya</taxon>
        <taxon>Basidiomycota</taxon>
        <taxon>Pucciniomycotina</taxon>
        <taxon>Pucciniomycetes</taxon>
        <taxon>Pucciniales</taxon>
        <taxon>Pucciniaceae</taxon>
        <taxon>Puccinia</taxon>
    </lineage>
</organism>
<gene>
    <name evidence="1" type="ORF">MJO28_005319</name>
</gene>
<proteinExistence type="predicted"/>
<reference evidence="1 2" key="3">
    <citation type="journal article" date="2022" name="Microbiol. Spectr.">
        <title>Folding features and dynamics of 3D genome architecture in plant fungal pathogens.</title>
        <authorList>
            <person name="Xia C."/>
        </authorList>
    </citation>
    <scope>NUCLEOTIDE SEQUENCE [LARGE SCALE GENOMIC DNA]</scope>
    <source>
        <strain evidence="1 2">93-210</strain>
    </source>
</reference>
<evidence type="ECO:0000313" key="1">
    <source>
        <dbReference type="EMBL" id="KAI7954919.1"/>
    </source>
</evidence>
<reference evidence="2" key="2">
    <citation type="journal article" date="2018" name="Mol. Plant Microbe Interact.">
        <title>Genome sequence resources for the wheat stripe rust pathogen (Puccinia striiformis f. sp. tritici) and the barley stripe rust pathogen (Puccinia striiformis f. sp. hordei).</title>
        <authorList>
            <person name="Xia C."/>
            <person name="Wang M."/>
            <person name="Yin C."/>
            <person name="Cornejo O.E."/>
            <person name="Hulbert S.H."/>
            <person name="Chen X."/>
        </authorList>
    </citation>
    <scope>NUCLEOTIDE SEQUENCE [LARGE SCALE GENOMIC DNA]</scope>
    <source>
        <strain evidence="2">93-210</strain>
    </source>
</reference>
<dbReference type="EMBL" id="CM045869">
    <property type="protein sequence ID" value="KAI7954919.1"/>
    <property type="molecule type" value="Genomic_DNA"/>
</dbReference>
<accession>A0ACC0EL45</accession>
<keyword evidence="2" id="KW-1185">Reference proteome</keyword>